<sequence>MYFDRFDIAEAWFIYLSENHSGQNCPLYLRLCQLQKWFKPSPLLNRSRLNENAQAILENLEEN</sequence>
<dbReference type="RefSeq" id="WP_011153846.1">
    <property type="nucleotide sequence ID" value="NZ_JADEVV010000019.1"/>
</dbReference>
<dbReference type="EMBL" id="JADEVV010000019">
    <property type="protein sequence ID" value="MBE9253846.1"/>
    <property type="molecule type" value="Genomic_DNA"/>
</dbReference>
<proteinExistence type="predicted"/>
<evidence type="ECO:0000313" key="1">
    <source>
        <dbReference type="EMBL" id="MBE9253846.1"/>
    </source>
</evidence>
<evidence type="ECO:0000313" key="2">
    <source>
        <dbReference type="Proteomes" id="UP000658720"/>
    </source>
</evidence>
<dbReference type="Proteomes" id="UP000658720">
    <property type="component" value="Unassembled WGS sequence"/>
</dbReference>
<gene>
    <name evidence="1" type="ORF">IQ217_08305</name>
</gene>
<keyword evidence="2" id="KW-1185">Reference proteome</keyword>
<accession>A0ABR9VR71</accession>
<reference evidence="1 2" key="1">
    <citation type="submission" date="2020-10" db="EMBL/GenBank/DDBJ databases">
        <authorList>
            <person name="Castelo-Branco R."/>
            <person name="Eusebio N."/>
            <person name="Adriana R."/>
            <person name="Vieira A."/>
            <person name="Brugerolle De Fraissinette N."/>
            <person name="Rezende De Castro R."/>
            <person name="Schneider M.P."/>
            <person name="Vasconcelos V."/>
            <person name="Leao P.N."/>
        </authorList>
    </citation>
    <scope>NUCLEOTIDE SEQUENCE [LARGE SCALE GENOMIC DNA]</scope>
    <source>
        <strain evidence="1 2">LEGE 00031</strain>
    </source>
</reference>
<comment type="caution">
    <text evidence="1">The sequence shown here is derived from an EMBL/GenBank/DDBJ whole genome shotgun (WGS) entry which is preliminary data.</text>
</comment>
<name>A0ABR9VR71_9SYNC</name>
<protein>
    <submittedName>
        <fullName evidence="1">Uncharacterized protein</fullName>
    </submittedName>
</protein>
<organism evidence="1 2">
    <name type="scientific">Synechocystis salina LEGE 00031</name>
    <dbReference type="NCBI Taxonomy" id="1828736"/>
    <lineage>
        <taxon>Bacteria</taxon>
        <taxon>Bacillati</taxon>
        <taxon>Cyanobacteriota</taxon>
        <taxon>Cyanophyceae</taxon>
        <taxon>Synechococcales</taxon>
        <taxon>Merismopediaceae</taxon>
        <taxon>Synechocystis</taxon>
    </lineage>
</organism>